<comment type="caution">
    <text evidence="2">The sequence shown here is derived from an EMBL/GenBank/DDBJ whole genome shotgun (WGS) entry which is preliminary data.</text>
</comment>
<reference evidence="2" key="2">
    <citation type="submission" date="2020-09" db="EMBL/GenBank/DDBJ databases">
        <authorList>
            <person name="Sun Q."/>
            <person name="Ohkuma M."/>
        </authorList>
    </citation>
    <scope>NUCLEOTIDE SEQUENCE</scope>
    <source>
        <strain evidence="2">JCM 3346</strain>
    </source>
</reference>
<evidence type="ECO:0000313" key="3">
    <source>
        <dbReference type="Proteomes" id="UP000610303"/>
    </source>
</evidence>
<evidence type="ECO:0000256" key="1">
    <source>
        <dbReference type="SAM" id="Phobius"/>
    </source>
</evidence>
<dbReference type="EMBL" id="BMRJ01000002">
    <property type="protein sequence ID" value="GGR30952.1"/>
    <property type="molecule type" value="Genomic_DNA"/>
</dbReference>
<dbReference type="AlphaFoldDB" id="A0A918CMK2"/>
<evidence type="ECO:0000313" key="2">
    <source>
        <dbReference type="EMBL" id="GGR30952.1"/>
    </source>
</evidence>
<keyword evidence="1" id="KW-1133">Transmembrane helix</keyword>
<proteinExistence type="predicted"/>
<keyword evidence="3" id="KW-1185">Reference proteome</keyword>
<name>A0A918CMK2_AGRME</name>
<protein>
    <recommendedName>
        <fullName evidence="4">PH domain-containing protein</fullName>
    </recommendedName>
</protein>
<organism evidence="2 3">
    <name type="scientific">Agromyces mediolanus</name>
    <name type="common">Corynebacterium mediolanum</name>
    <dbReference type="NCBI Taxonomy" id="41986"/>
    <lineage>
        <taxon>Bacteria</taxon>
        <taxon>Bacillati</taxon>
        <taxon>Actinomycetota</taxon>
        <taxon>Actinomycetes</taxon>
        <taxon>Micrococcales</taxon>
        <taxon>Microbacteriaceae</taxon>
        <taxon>Agromyces</taxon>
    </lineage>
</organism>
<keyword evidence="1" id="KW-0472">Membrane</keyword>
<evidence type="ECO:0008006" key="4">
    <source>
        <dbReference type="Google" id="ProtNLM"/>
    </source>
</evidence>
<keyword evidence="1" id="KW-0812">Transmembrane</keyword>
<feature type="transmembrane region" description="Helical" evidence="1">
    <location>
        <begin position="46"/>
        <end position="74"/>
    </location>
</feature>
<feature type="transmembrane region" description="Helical" evidence="1">
    <location>
        <begin position="21"/>
        <end position="40"/>
    </location>
</feature>
<dbReference type="Proteomes" id="UP000610303">
    <property type="component" value="Unassembled WGS sequence"/>
</dbReference>
<accession>A0A918CMK2</accession>
<reference evidence="2" key="1">
    <citation type="journal article" date="2014" name="Int. J. Syst. Evol. Microbiol.">
        <title>Complete genome sequence of Corynebacterium casei LMG S-19264T (=DSM 44701T), isolated from a smear-ripened cheese.</title>
        <authorList>
            <consortium name="US DOE Joint Genome Institute (JGI-PGF)"/>
            <person name="Walter F."/>
            <person name="Albersmeier A."/>
            <person name="Kalinowski J."/>
            <person name="Ruckert C."/>
        </authorList>
    </citation>
    <scope>NUCLEOTIDE SEQUENCE</scope>
    <source>
        <strain evidence="2">JCM 3346</strain>
    </source>
</reference>
<gene>
    <name evidence="2" type="ORF">GCM10010196_26360</name>
</gene>
<sequence>MELSGVLLRRRSRPGLPRRRRIATVHAAFLALVVGAVALLEGRDGGLSAALGAATAVTVMALVSFALWPLYFALGRANLRSAMQPADDHRAIAVRTTADFSTFPPAELSIVLSWLRPWISYQAMTLDEHTLTLRNAGRRRWLAGARLRLDRVDSIEVGTANFGTLVERAILVSGSANGTRYELGIVPVDGTSRTIAPVDDPAYRDLLGELIALASTAESAAGRVRSEHPQEGRR</sequence>